<dbReference type="RefSeq" id="WP_121303604.1">
    <property type="nucleotide sequence ID" value="NZ_RBWW01000001.1"/>
</dbReference>
<evidence type="ECO:0000256" key="5">
    <source>
        <dbReference type="ARBA" id="ARBA00023002"/>
    </source>
</evidence>
<dbReference type="Proteomes" id="UP000268233">
    <property type="component" value="Unassembled WGS sequence"/>
</dbReference>
<dbReference type="InterPro" id="IPR000172">
    <property type="entry name" value="GMC_OxRdtase_N"/>
</dbReference>
<evidence type="ECO:0000256" key="3">
    <source>
        <dbReference type="ARBA" id="ARBA00022630"/>
    </source>
</evidence>
<keyword evidence="5" id="KW-0560">Oxidoreductase</keyword>
<evidence type="ECO:0000256" key="6">
    <source>
        <dbReference type="SAM" id="MobiDB-lite"/>
    </source>
</evidence>
<comment type="similarity">
    <text evidence="2">Belongs to the GMC oxidoreductase family.</text>
</comment>
<reference evidence="9 10" key="1">
    <citation type="submission" date="2018-10" db="EMBL/GenBank/DDBJ databases">
        <title>Genomic Encyclopedia of Archaeal and Bacterial Type Strains, Phase II (KMG-II): from individual species to whole genera.</title>
        <authorList>
            <person name="Goeker M."/>
        </authorList>
    </citation>
    <scope>NUCLEOTIDE SEQUENCE [LARGE SCALE GENOMIC DNA]</scope>
    <source>
        <strain evidence="9 10">DSM 11927</strain>
    </source>
</reference>
<dbReference type="PANTHER" id="PTHR42784:SF1">
    <property type="entry name" value="PYRANOSE 2-OXIDASE"/>
    <property type="match status" value="1"/>
</dbReference>
<organism evidence="9 10">
    <name type="scientific">Haloarcula quadrata</name>
    <dbReference type="NCBI Taxonomy" id="182779"/>
    <lineage>
        <taxon>Archaea</taxon>
        <taxon>Methanobacteriati</taxon>
        <taxon>Methanobacteriota</taxon>
        <taxon>Stenosarchaea group</taxon>
        <taxon>Halobacteria</taxon>
        <taxon>Halobacteriales</taxon>
        <taxon>Haloarculaceae</taxon>
        <taxon>Haloarcula</taxon>
    </lineage>
</organism>
<gene>
    <name evidence="9" type="ORF">BDK61_3072</name>
</gene>
<dbReference type="PROSITE" id="PS00221">
    <property type="entry name" value="MIP"/>
    <property type="match status" value="1"/>
</dbReference>
<protein>
    <submittedName>
        <fullName evidence="9">Choline dehydrogenase-like flavoprotein</fullName>
    </submittedName>
</protein>
<evidence type="ECO:0000259" key="8">
    <source>
        <dbReference type="Pfam" id="PF05199"/>
    </source>
</evidence>
<evidence type="ECO:0000313" key="9">
    <source>
        <dbReference type="EMBL" id="RKS83681.1"/>
    </source>
</evidence>
<feature type="region of interest" description="Disordered" evidence="6">
    <location>
        <begin position="358"/>
        <end position="379"/>
    </location>
</feature>
<dbReference type="Gene3D" id="3.50.50.60">
    <property type="entry name" value="FAD/NAD(P)-binding domain"/>
    <property type="match status" value="2"/>
</dbReference>
<feature type="domain" description="Glucose-methanol-choline oxidoreductase N-terminal" evidence="7">
    <location>
        <begin position="90"/>
        <end position="314"/>
    </location>
</feature>
<dbReference type="GO" id="GO:0016614">
    <property type="term" value="F:oxidoreductase activity, acting on CH-OH group of donors"/>
    <property type="evidence" value="ECO:0007669"/>
    <property type="project" value="InterPro"/>
</dbReference>
<dbReference type="Pfam" id="PF00732">
    <property type="entry name" value="GMC_oxred_N"/>
    <property type="match status" value="1"/>
</dbReference>
<dbReference type="InterPro" id="IPR022357">
    <property type="entry name" value="MIP_CS"/>
</dbReference>
<dbReference type="InterPro" id="IPR007867">
    <property type="entry name" value="GMC_OxRtase_C"/>
</dbReference>
<dbReference type="InterPro" id="IPR036188">
    <property type="entry name" value="FAD/NAD-bd_sf"/>
</dbReference>
<keyword evidence="3" id="KW-0285">Flavoprotein</keyword>
<evidence type="ECO:0000259" key="7">
    <source>
        <dbReference type="Pfam" id="PF00732"/>
    </source>
</evidence>
<dbReference type="EMBL" id="RBWW01000001">
    <property type="protein sequence ID" value="RKS83681.1"/>
    <property type="molecule type" value="Genomic_DNA"/>
</dbReference>
<name>A0A495R8W9_9EURY</name>
<dbReference type="Pfam" id="PF13450">
    <property type="entry name" value="NAD_binding_8"/>
    <property type="match status" value="1"/>
</dbReference>
<dbReference type="SUPFAM" id="SSF54373">
    <property type="entry name" value="FAD-linked reductases, C-terminal domain"/>
    <property type="match status" value="1"/>
</dbReference>
<keyword evidence="4" id="KW-0274">FAD</keyword>
<feature type="domain" description="Glucose-methanol-choline oxidoreductase C-terminal" evidence="8">
    <location>
        <begin position="430"/>
        <end position="549"/>
    </location>
</feature>
<feature type="compositionally biased region" description="Polar residues" evidence="6">
    <location>
        <begin position="358"/>
        <end position="367"/>
    </location>
</feature>
<evidence type="ECO:0000256" key="2">
    <source>
        <dbReference type="ARBA" id="ARBA00010790"/>
    </source>
</evidence>
<comment type="caution">
    <text evidence="9">The sequence shown here is derived from an EMBL/GenBank/DDBJ whole genome shotgun (WGS) entry which is preliminary data.</text>
</comment>
<comment type="cofactor">
    <cofactor evidence="1">
        <name>FAD</name>
        <dbReference type="ChEBI" id="CHEBI:57692"/>
    </cofactor>
</comment>
<dbReference type="AlphaFoldDB" id="A0A495R8W9"/>
<dbReference type="PANTHER" id="PTHR42784">
    <property type="entry name" value="PYRANOSE 2-OXIDASE"/>
    <property type="match status" value="1"/>
</dbReference>
<proteinExistence type="inferred from homology"/>
<dbReference type="GO" id="GO:0050660">
    <property type="term" value="F:flavin adenine dinucleotide binding"/>
    <property type="evidence" value="ECO:0007669"/>
    <property type="project" value="InterPro"/>
</dbReference>
<dbReference type="SUPFAM" id="SSF51905">
    <property type="entry name" value="FAD/NAD(P)-binding domain"/>
    <property type="match status" value="1"/>
</dbReference>
<dbReference type="Pfam" id="PF05199">
    <property type="entry name" value="GMC_oxred_C"/>
    <property type="match status" value="1"/>
</dbReference>
<accession>A0A495R8W9</accession>
<evidence type="ECO:0000256" key="4">
    <source>
        <dbReference type="ARBA" id="ARBA00022827"/>
    </source>
</evidence>
<sequence length="560" mass="61119">MTAADDRTPTEADVCIVGAGPAGAFTAYSLARRGHDVVVLEAGERLSSEDHHRRMEMWLRPNFERDAFWRNGERDGYTSTGDINARLNETRVKAVGGTSLHWDANTPRLHEEDFEMNTRYGVAQDWPISYDDLQPYYVRAEREMGVSGADDNPHGPPRKEPYPLTAFEPSYSDSLFAEACEELGIAMASQPKAINSEEYDDRSECVGYGVCNACPSGAKYSAEVHVRKAESAGARIVDQVQALSVEHDRTGDYVESVVYATPNGRQYRQEADHFVIACGGIETPRLLLLSDSDVYPDGLANSSGAVGRYLMDHPSVRTTGTLEEPTRQSNIGWVSSRSDQFYAHEETGPGSYHLTFSNTAKSTSGGAQSRLPPTSPSRFLDIVRNPTPDALAELATDPLNEMQLGDALELPTTSGPPYPLSIRGAGEMLPRPDNRVTLDYSKTDNHGRPVPSINLSDGAHAQETMEHCLEIQKSILTELGAEITDVKTLSGRGMSTHHMGTTRMGTDPAESVVNEQCRTHDLANLWIASSSVFTTAGANNPTLTIAALALKTADHIDEEL</sequence>
<dbReference type="InterPro" id="IPR051473">
    <property type="entry name" value="P2Ox-like"/>
</dbReference>
<evidence type="ECO:0000256" key="1">
    <source>
        <dbReference type="ARBA" id="ARBA00001974"/>
    </source>
</evidence>
<evidence type="ECO:0000313" key="10">
    <source>
        <dbReference type="Proteomes" id="UP000268233"/>
    </source>
</evidence>
<keyword evidence="10" id="KW-1185">Reference proteome</keyword>